<dbReference type="GO" id="GO:0009295">
    <property type="term" value="C:nucleoid"/>
    <property type="evidence" value="ECO:0007669"/>
    <property type="project" value="TreeGrafter"/>
</dbReference>
<evidence type="ECO:0000313" key="6">
    <source>
        <dbReference type="EMBL" id="CDS84652.1"/>
    </source>
</evidence>
<dbReference type="GO" id="GO:0003697">
    <property type="term" value="F:single-stranded DNA binding"/>
    <property type="evidence" value="ECO:0007669"/>
    <property type="project" value="UniProtKB-UniRule"/>
</dbReference>
<dbReference type="InterPro" id="IPR011344">
    <property type="entry name" value="ssDNA-bd"/>
</dbReference>
<evidence type="ECO:0000256" key="2">
    <source>
        <dbReference type="HAMAP-Rule" id="MF_00984"/>
    </source>
</evidence>
<evidence type="ECO:0000256" key="3">
    <source>
        <dbReference type="PIRNR" id="PIRNR002070"/>
    </source>
</evidence>
<feature type="region of interest" description="Disordered" evidence="4">
    <location>
        <begin position="102"/>
        <end position="121"/>
    </location>
</feature>
<dbReference type="SUPFAM" id="SSF50249">
    <property type="entry name" value="Nucleic acid-binding proteins"/>
    <property type="match status" value="1"/>
</dbReference>
<dbReference type="PIRSF" id="PIRSF002070">
    <property type="entry name" value="SSB"/>
    <property type="match status" value="1"/>
</dbReference>
<dbReference type="CDD" id="cd04496">
    <property type="entry name" value="SSB_OBF"/>
    <property type="match status" value="1"/>
</dbReference>
<dbReference type="EMBL" id="LK933005">
    <property type="protein sequence ID" value="CDT23284.1"/>
    <property type="molecule type" value="Genomic_DNA"/>
</dbReference>
<sequence length="139" mass="15375">MNQVVLVGRLTRDPELKYIPGTGTAVASFTIAVDRNYINKEGKRDTDFIPIEVIGKSAEYCANYITKGKLVALEGNIRVDNYKTQSGEKRTFIKVSTKSVQSLESKSKSSNSYKESVQDGTIGLDPQGFEIIDDDELAF</sequence>
<reference evidence="5" key="1">
    <citation type="submission" date="2014-07" db="EMBL/GenBank/DDBJ databases">
        <authorList>
            <person name="Monot Marc"/>
        </authorList>
    </citation>
    <scope>NUCLEOTIDE SEQUENCE</scope>
    <source>
        <strain evidence="7">7032989</strain>
        <strain evidence="5">7032994</strain>
    </source>
</reference>
<feature type="compositionally biased region" description="Low complexity" evidence="4">
    <location>
        <begin position="102"/>
        <end position="115"/>
    </location>
</feature>
<dbReference type="EMBL" id="LK932344">
    <property type="protein sequence ID" value="CDS83021.1"/>
    <property type="molecule type" value="Genomic_DNA"/>
</dbReference>
<evidence type="ECO:0000256" key="1">
    <source>
        <dbReference type="ARBA" id="ARBA00023125"/>
    </source>
</evidence>
<gene>
    <name evidence="5" type="primary">ssb</name>
    <name evidence="7" type="ORF">BN1095_340355</name>
    <name evidence="6" type="ORF">BN1096_350065</name>
    <name evidence="5" type="ORF">BN1097_1370015</name>
</gene>
<name>A0A069A4H3_CLODI</name>
<keyword evidence="1 2" id="KW-0238">DNA-binding</keyword>
<dbReference type="PANTHER" id="PTHR10302">
    <property type="entry name" value="SINGLE-STRANDED DNA-BINDING PROTEIN"/>
    <property type="match status" value="1"/>
</dbReference>
<protein>
    <recommendedName>
        <fullName evidence="2 3">Single-stranded DNA-binding protein</fullName>
        <shortName evidence="2">SSB</shortName>
    </recommendedName>
</protein>
<dbReference type="InterPro" id="IPR012340">
    <property type="entry name" value="NA-bd_OB-fold"/>
</dbReference>
<evidence type="ECO:0000256" key="4">
    <source>
        <dbReference type="SAM" id="MobiDB-lite"/>
    </source>
</evidence>
<dbReference type="PROSITE" id="PS50935">
    <property type="entry name" value="SSB"/>
    <property type="match status" value="1"/>
</dbReference>
<dbReference type="NCBIfam" id="TIGR00621">
    <property type="entry name" value="ssb"/>
    <property type="match status" value="1"/>
</dbReference>
<dbReference type="InterPro" id="IPR000424">
    <property type="entry name" value="Primosome_PriB/ssb"/>
</dbReference>
<dbReference type="Pfam" id="PF00436">
    <property type="entry name" value="SSB"/>
    <property type="match status" value="1"/>
</dbReference>
<accession>A0A069A4H3</accession>
<dbReference type="GO" id="GO:0006260">
    <property type="term" value="P:DNA replication"/>
    <property type="evidence" value="ECO:0007669"/>
    <property type="project" value="InterPro"/>
</dbReference>
<organism evidence="5">
    <name type="scientific">Clostridioides difficile</name>
    <name type="common">Peptoclostridium difficile</name>
    <dbReference type="NCBI Taxonomy" id="1496"/>
    <lineage>
        <taxon>Bacteria</taxon>
        <taxon>Bacillati</taxon>
        <taxon>Bacillota</taxon>
        <taxon>Clostridia</taxon>
        <taxon>Peptostreptococcales</taxon>
        <taxon>Peptostreptococcaceae</taxon>
        <taxon>Clostridioides</taxon>
    </lineage>
</organism>
<proteinExistence type="inferred from homology"/>
<dbReference type="Gene3D" id="2.40.50.140">
    <property type="entry name" value="Nucleic acid-binding proteins"/>
    <property type="match status" value="1"/>
</dbReference>
<comment type="subunit">
    <text evidence="2">Homotetramer.</text>
</comment>
<evidence type="ECO:0000313" key="7">
    <source>
        <dbReference type="EMBL" id="CDT23284.1"/>
    </source>
</evidence>
<comment type="caution">
    <text evidence="2">Lacks conserved residue(s) required for the propagation of feature annotation.</text>
</comment>
<dbReference type="HAMAP" id="MF_00984">
    <property type="entry name" value="SSB"/>
    <property type="match status" value="1"/>
</dbReference>
<dbReference type="AlphaFoldDB" id="A0A069A4H3"/>
<dbReference type="RefSeq" id="WP_021366357.1">
    <property type="nucleotide sequence ID" value="NZ_BBYB01000069.1"/>
</dbReference>
<dbReference type="EMBL" id="LK932486">
    <property type="protein sequence ID" value="CDS84652.1"/>
    <property type="molecule type" value="Genomic_DNA"/>
</dbReference>
<evidence type="ECO:0000313" key="5">
    <source>
        <dbReference type="EMBL" id="CDS83021.1"/>
    </source>
</evidence>
<dbReference type="PANTHER" id="PTHR10302:SF27">
    <property type="entry name" value="SINGLE-STRANDED DNA-BINDING PROTEIN"/>
    <property type="match status" value="1"/>
</dbReference>